<keyword evidence="3" id="KW-1185">Reference proteome</keyword>
<organism evidence="2 3">
    <name type="scientific">Etheostoma spectabile</name>
    <name type="common">orangethroat darter</name>
    <dbReference type="NCBI Taxonomy" id="54343"/>
    <lineage>
        <taxon>Eukaryota</taxon>
        <taxon>Metazoa</taxon>
        <taxon>Chordata</taxon>
        <taxon>Craniata</taxon>
        <taxon>Vertebrata</taxon>
        <taxon>Euteleostomi</taxon>
        <taxon>Actinopterygii</taxon>
        <taxon>Neopterygii</taxon>
        <taxon>Teleostei</taxon>
        <taxon>Neoteleostei</taxon>
        <taxon>Acanthomorphata</taxon>
        <taxon>Eupercaria</taxon>
        <taxon>Perciformes</taxon>
        <taxon>Percoidei</taxon>
        <taxon>Percidae</taxon>
        <taxon>Etheostomatinae</taxon>
        <taxon>Etheostoma</taxon>
    </lineage>
</organism>
<dbReference type="Proteomes" id="UP000327493">
    <property type="component" value="Chromosome 3"/>
</dbReference>
<evidence type="ECO:0000313" key="3">
    <source>
        <dbReference type="Proteomes" id="UP000327493"/>
    </source>
</evidence>
<accession>A0A5J5DK87</accession>
<evidence type="ECO:0000256" key="1">
    <source>
        <dbReference type="SAM" id="MobiDB-lite"/>
    </source>
</evidence>
<evidence type="ECO:0000313" key="2">
    <source>
        <dbReference type="EMBL" id="KAA8593816.1"/>
    </source>
</evidence>
<feature type="region of interest" description="Disordered" evidence="1">
    <location>
        <begin position="1"/>
        <end position="30"/>
    </location>
</feature>
<dbReference type="EMBL" id="VOFY01000003">
    <property type="protein sequence ID" value="KAA8593816.1"/>
    <property type="molecule type" value="Genomic_DNA"/>
</dbReference>
<name>A0A5J5DK87_9PERO</name>
<sequence length="30" mass="3374">MWMTKCPRWPGSIDPTSSLPARTSGPWTPE</sequence>
<protein>
    <submittedName>
        <fullName evidence="2">Uncharacterized protein</fullName>
    </submittedName>
</protein>
<reference evidence="2 3" key="1">
    <citation type="submission" date="2019-08" db="EMBL/GenBank/DDBJ databases">
        <title>A chromosome-level genome assembly, high-density linkage maps, and genome scans reveal the genomic architecture of hybrid incompatibilities underlying speciation via character displacement in darters (Percidae: Etheostominae).</title>
        <authorList>
            <person name="Moran R.L."/>
            <person name="Catchen J.M."/>
            <person name="Fuller R.C."/>
        </authorList>
    </citation>
    <scope>NUCLEOTIDE SEQUENCE [LARGE SCALE GENOMIC DNA]</scope>
    <source>
        <strain evidence="2">EspeVRDwgs_2016</strain>
        <tissue evidence="2">Muscle</tissue>
    </source>
</reference>
<comment type="caution">
    <text evidence="2">The sequence shown here is derived from an EMBL/GenBank/DDBJ whole genome shotgun (WGS) entry which is preliminary data.</text>
</comment>
<gene>
    <name evidence="2" type="ORF">FQN60_004650</name>
</gene>
<dbReference type="AlphaFoldDB" id="A0A5J5DK87"/>
<proteinExistence type="predicted"/>